<gene>
    <name evidence="1" type="ORF">SASPL_115274</name>
</gene>
<reference evidence="1" key="2">
    <citation type="submission" date="2020-08" db="EMBL/GenBank/DDBJ databases">
        <title>Plant Genome Project.</title>
        <authorList>
            <person name="Zhang R.-G."/>
        </authorList>
    </citation>
    <scope>NUCLEOTIDE SEQUENCE</scope>
    <source>
        <strain evidence="1">Huo1</strain>
        <tissue evidence="1">Leaf</tissue>
    </source>
</reference>
<comment type="caution">
    <text evidence="1">The sequence shown here is derived from an EMBL/GenBank/DDBJ whole genome shotgun (WGS) entry which is preliminary data.</text>
</comment>
<organism evidence="1">
    <name type="scientific">Salvia splendens</name>
    <name type="common">Scarlet sage</name>
    <dbReference type="NCBI Taxonomy" id="180675"/>
    <lineage>
        <taxon>Eukaryota</taxon>
        <taxon>Viridiplantae</taxon>
        <taxon>Streptophyta</taxon>
        <taxon>Embryophyta</taxon>
        <taxon>Tracheophyta</taxon>
        <taxon>Spermatophyta</taxon>
        <taxon>Magnoliopsida</taxon>
        <taxon>eudicotyledons</taxon>
        <taxon>Gunneridae</taxon>
        <taxon>Pentapetalae</taxon>
        <taxon>asterids</taxon>
        <taxon>lamiids</taxon>
        <taxon>Lamiales</taxon>
        <taxon>Lamiaceae</taxon>
        <taxon>Nepetoideae</taxon>
        <taxon>Mentheae</taxon>
        <taxon>Salviinae</taxon>
        <taxon>Salvia</taxon>
        <taxon>Salvia subgen. Calosphace</taxon>
        <taxon>core Calosphace</taxon>
    </lineage>
</organism>
<name>A0A8X8Y579_SALSN</name>
<protein>
    <submittedName>
        <fullName evidence="1">Uncharacterized protein</fullName>
    </submittedName>
</protein>
<dbReference type="EMBL" id="PNBA02000005">
    <property type="protein sequence ID" value="KAG6424854.1"/>
    <property type="molecule type" value="Genomic_DNA"/>
</dbReference>
<dbReference type="Proteomes" id="UP000298416">
    <property type="component" value="Unassembled WGS sequence"/>
</dbReference>
<reference evidence="1" key="1">
    <citation type="submission" date="2018-01" db="EMBL/GenBank/DDBJ databases">
        <authorList>
            <person name="Mao J.F."/>
        </authorList>
    </citation>
    <scope>NUCLEOTIDE SEQUENCE</scope>
    <source>
        <strain evidence="1">Huo1</strain>
        <tissue evidence="1">Leaf</tissue>
    </source>
</reference>
<evidence type="ECO:0000313" key="1">
    <source>
        <dbReference type="EMBL" id="KAG6424854.1"/>
    </source>
</evidence>
<proteinExistence type="predicted"/>
<dbReference type="AlphaFoldDB" id="A0A8X8Y579"/>
<keyword evidence="2" id="KW-1185">Reference proteome</keyword>
<evidence type="ECO:0000313" key="2">
    <source>
        <dbReference type="Proteomes" id="UP000298416"/>
    </source>
</evidence>
<sequence length="108" mass="12416">MSWQTLNLLWLSYGRHQLGKSRWRRRTRYHFLNSSAVSRPIGSKGGAIQEHPFQIETLRILQPALRYCAYDRAGEGGFDDEAAAVVVDEKRELFGRIGIGREVNPSWI</sequence>
<accession>A0A8X8Y579</accession>